<name>A0ABS5TTY3_9ACTN</name>
<dbReference type="Proteomes" id="UP001197247">
    <property type="component" value="Unassembled WGS sequence"/>
</dbReference>
<organism evidence="2 3">
    <name type="scientific">Kineosporia corallincola</name>
    <dbReference type="NCBI Taxonomy" id="2835133"/>
    <lineage>
        <taxon>Bacteria</taxon>
        <taxon>Bacillati</taxon>
        <taxon>Actinomycetota</taxon>
        <taxon>Actinomycetes</taxon>
        <taxon>Kineosporiales</taxon>
        <taxon>Kineosporiaceae</taxon>
        <taxon>Kineosporia</taxon>
    </lineage>
</organism>
<gene>
    <name evidence="2" type="ORF">KIH74_35340</name>
</gene>
<comment type="caution">
    <text evidence="2">The sequence shown here is derived from an EMBL/GenBank/DDBJ whole genome shotgun (WGS) entry which is preliminary data.</text>
</comment>
<dbReference type="PANTHER" id="PTHR35007:SF1">
    <property type="entry name" value="PILUS ASSEMBLY PROTEIN"/>
    <property type="match status" value="1"/>
</dbReference>
<feature type="transmembrane region" description="Helical" evidence="1">
    <location>
        <begin position="6"/>
        <end position="24"/>
    </location>
</feature>
<evidence type="ECO:0008006" key="4">
    <source>
        <dbReference type="Google" id="ProtNLM"/>
    </source>
</evidence>
<accession>A0ABS5TTY3</accession>
<feature type="transmembrane region" description="Helical" evidence="1">
    <location>
        <begin position="273"/>
        <end position="295"/>
    </location>
</feature>
<dbReference type="RefSeq" id="WP_214160811.1">
    <property type="nucleotide sequence ID" value="NZ_JAHBAY010000027.1"/>
</dbReference>
<feature type="transmembrane region" description="Helical" evidence="1">
    <location>
        <begin position="94"/>
        <end position="111"/>
    </location>
</feature>
<sequence>MTPALLGGLAAVAVLLLSVVLWPARRTPAVDRLRRLEADRAHHARPGGRRSEAGRRAALEVGGWARQRGLRLRVPPPDLLLAGHDADAVMAAKVLALSLAGGVLLVGGIAVGRLGQVSVPGPVLLLLATAAGVGAFLLPDAVVRARAARRRREIVAVLPVWCDLVALEMGGAAAPQEALVTAAESGTSLAMHLIREALYRAGRAHQSHWQALTVLGERIGVPDLADLGRLSQLVSHEGAEVRDTLIERAATLRRRALAESLGQAGERDESMRLAVLVIAAGVVLMMLYPGAVAVMNL</sequence>
<keyword evidence="3" id="KW-1185">Reference proteome</keyword>
<keyword evidence="1" id="KW-0812">Transmembrane</keyword>
<feature type="transmembrane region" description="Helical" evidence="1">
    <location>
        <begin position="123"/>
        <end position="143"/>
    </location>
</feature>
<keyword evidence="1" id="KW-0472">Membrane</keyword>
<evidence type="ECO:0000313" key="3">
    <source>
        <dbReference type="Proteomes" id="UP001197247"/>
    </source>
</evidence>
<evidence type="ECO:0000313" key="2">
    <source>
        <dbReference type="EMBL" id="MBT0774272.1"/>
    </source>
</evidence>
<reference evidence="2 3" key="1">
    <citation type="submission" date="2021-05" db="EMBL/GenBank/DDBJ databases">
        <title>Kineosporia and Streptomyces sp. nov. two new marine actinobacteria isolated from Coral.</title>
        <authorList>
            <person name="Buangrab K."/>
            <person name="Sutthacheep M."/>
            <person name="Yeemin T."/>
            <person name="Harunari E."/>
            <person name="Igarashi Y."/>
            <person name="Kanchanasin P."/>
            <person name="Tanasupawat S."/>
            <person name="Phongsopitanun W."/>
        </authorList>
    </citation>
    <scope>NUCLEOTIDE SEQUENCE [LARGE SCALE GENOMIC DNA]</scope>
    <source>
        <strain evidence="2 3">J2-2</strain>
    </source>
</reference>
<protein>
    <recommendedName>
        <fullName evidence="4">Flp pilus assembly protein TadB</fullName>
    </recommendedName>
</protein>
<dbReference type="EMBL" id="JAHBAY010000027">
    <property type="protein sequence ID" value="MBT0774272.1"/>
    <property type="molecule type" value="Genomic_DNA"/>
</dbReference>
<evidence type="ECO:0000256" key="1">
    <source>
        <dbReference type="SAM" id="Phobius"/>
    </source>
</evidence>
<proteinExistence type="predicted"/>
<dbReference type="PANTHER" id="PTHR35007">
    <property type="entry name" value="INTEGRAL MEMBRANE PROTEIN-RELATED"/>
    <property type="match status" value="1"/>
</dbReference>
<keyword evidence="1" id="KW-1133">Transmembrane helix</keyword>